<dbReference type="PANTHER" id="PTHR23416:SF23">
    <property type="entry name" value="ACETYLTRANSFERASE C18B11.09C-RELATED"/>
    <property type="match status" value="1"/>
</dbReference>
<evidence type="ECO:0000313" key="4">
    <source>
        <dbReference type="EMBL" id="MDQ0155820.1"/>
    </source>
</evidence>
<sequence length="201" mass="21725">MDMKEFIDFCKKGNPIAGEDKELHGLLTKCSYEAQRITMELNTSYHSREEIVEIFSELTGTKVDSSFMCFPPFYTDFCKNITIGKNVFFNTGCSFQNRGGITIGEGALIGMNVTIATLNHGFSLETRNTTYPSPVVIGKNVWIGSNATILPGVTIGDNSVVAAGAVVTKDVPENTVVAGVPAKVIKNINEGVDKGEKSENS</sequence>
<dbReference type="RefSeq" id="WP_307150344.1">
    <property type="nucleotide sequence ID" value="NZ_JAUSTU010000008.1"/>
</dbReference>
<dbReference type="InterPro" id="IPR018357">
    <property type="entry name" value="Hexapep_transf_CS"/>
</dbReference>
<organism evidence="4 5">
    <name type="scientific">Anoxybacillus andreesenii</name>
    <dbReference type="NCBI Taxonomy" id="1325932"/>
    <lineage>
        <taxon>Bacteria</taxon>
        <taxon>Bacillati</taxon>
        <taxon>Bacillota</taxon>
        <taxon>Bacilli</taxon>
        <taxon>Bacillales</taxon>
        <taxon>Anoxybacillaceae</taxon>
        <taxon>Anoxybacillus</taxon>
    </lineage>
</organism>
<comment type="caution">
    <text evidence="4">The sequence shown here is derived from an EMBL/GenBank/DDBJ whole genome shotgun (WGS) entry which is preliminary data.</text>
</comment>
<dbReference type="CDD" id="cd03357">
    <property type="entry name" value="LbH_MAT_GAT"/>
    <property type="match status" value="1"/>
</dbReference>
<protein>
    <submittedName>
        <fullName evidence="4">Acetyltransferase-like isoleucine patch superfamily enzyme</fullName>
    </submittedName>
</protein>
<proteinExistence type="inferred from homology"/>
<keyword evidence="5" id="KW-1185">Reference proteome</keyword>
<dbReference type="PANTHER" id="PTHR23416">
    <property type="entry name" value="SIALIC ACID SYNTHASE-RELATED"/>
    <property type="match status" value="1"/>
</dbReference>
<dbReference type="Gene3D" id="2.160.10.10">
    <property type="entry name" value="Hexapeptide repeat proteins"/>
    <property type="match status" value="1"/>
</dbReference>
<evidence type="ECO:0000256" key="2">
    <source>
        <dbReference type="ARBA" id="ARBA00022679"/>
    </source>
</evidence>
<gene>
    <name evidence="4" type="ORF">J2S07_002125</name>
</gene>
<dbReference type="Pfam" id="PF14602">
    <property type="entry name" value="Hexapep_2"/>
    <property type="match status" value="2"/>
</dbReference>
<evidence type="ECO:0000256" key="1">
    <source>
        <dbReference type="ARBA" id="ARBA00007274"/>
    </source>
</evidence>
<dbReference type="InterPro" id="IPR051159">
    <property type="entry name" value="Hexapeptide_acetyltransf"/>
</dbReference>
<reference evidence="4 5" key="1">
    <citation type="submission" date="2023-07" db="EMBL/GenBank/DDBJ databases">
        <title>Genomic Encyclopedia of Type Strains, Phase IV (KMG-IV): sequencing the most valuable type-strain genomes for metagenomic binning, comparative biology and taxonomic classification.</title>
        <authorList>
            <person name="Goeker M."/>
        </authorList>
    </citation>
    <scope>NUCLEOTIDE SEQUENCE [LARGE SCALE GENOMIC DNA]</scope>
    <source>
        <strain evidence="4 5">DSM 23948</strain>
    </source>
</reference>
<comment type="similarity">
    <text evidence="1">Belongs to the transferase hexapeptide repeat family.</text>
</comment>
<dbReference type="InterPro" id="IPR011004">
    <property type="entry name" value="Trimer_LpxA-like_sf"/>
</dbReference>
<dbReference type="SUPFAM" id="SSF51161">
    <property type="entry name" value="Trimeric LpxA-like enzymes"/>
    <property type="match status" value="1"/>
</dbReference>
<keyword evidence="3" id="KW-0677">Repeat</keyword>
<keyword evidence="2" id="KW-0808">Transferase</keyword>
<evidence type="ECO:0000313" key="5">
    <source>
        <dbReference type="Proteomes" id="UP001231362"/>
    </source>
</evidence>
<name>A0ABT9V4N7_9BACL</name>
<dbReference type="EMBL" id="JAUSTU010000008">
    <property type="protein sequence ID" value="MDQ0155820.1"/>
    <property type="molecule type" value="Genomic_DNA"/>
</dbReference>
<dbReference type="Proteomes" id="UP001231362">
    <property type="component" value="Unassembled WGS sequence"/>
</dbReference>
<evidence type="ECO:0000256" key="3">
    <source>
        <dbReference type="ARBA" id="ARBA00022737"/>
    </source>
</evidence>
<dbReference type="PROSITE" id="PS00101">
    <property type="entry name" value="HEXAPEP_TRANSFERASES"/>
    <property type="match status" value="1"/>
</dbReference>
<accession>A0ABT9V4N7</accession>
<dbReference type="InterPro" id="IPR001451">
    <property type="entry name" value="Hexapep"/>
</dbReference>